<proteinExistence type="predicted"/>
<organism evidence="2">
    <name type="scientific">Candidatus Heimdallarchaeum aukensis</name>
    <dbReference type="NCBI Taxonomy" id="2876573"/>
    <lineage>
        <taxon>Archaea</taxon>
        <taxon>Promethearchaeati</taxon>
        <taxon>Candidatus Heimdallarchaeota</taxon>
        <taxon>Candidatus Heimdallarchaeia (ex Rinke et al. 2021) (nom. nud.)</taxon>
        <taxon>Candidatus Heimdallarchaeales</taxon>
        <taxon>Candidatus Heimdallarchaeaceae</taxon>
        <taxon>Candidatus Heimdallarchaeum</taxon>
    </lineage>
</organism>
<keyword evidence="1" id="KW-0472">Membrane</keyword>
<name>A0A9Y1BM33_9ARCH</name>
<evidence type="ECO:0000256" key="1">
    <source>
        <dbReference type="SAM" id="Phobius"/>
    </source>
</evidence>
<feature type="transmembrane region" description="Helical" evidence="1">
    <location>
        <begin position="177"/>
        <end position="204"/>
    </location>
</feature>
<dbReference type="InterPro" id="IPR036249">
    <property type="entry name" value="Thioredoxin-like_sf"/>
</dbReference>
<sequence length="214" mass="24688">MRKIIHFLSVFIIVISLSSLFANASNVSISFINTEGENDDVTYYSGIKIVFVYLPTCPNCHLEIDEIKEVEERYNITIFGLSAKFNKTNEQLLDYKKENNLSENWIMGYVTNKTVVDYKIRIVPFIIILDDYNYIVAIFEGFTYASTLEEKIKIAINHETEQYISDPLQDNSDLLKILFIIIGIGVSVLVIVFIVKPGLEILYYKIKDKKEKKS</sequence>
<reference evidence="2" key="1">
    <citation type="journal article" date="2022" name="Nat. Microbiol.">
        <title>Unique mobile elements and scalable gene flow at the prokaryote-eukaryote boundary revealed by circularized Asgard archaea genomes.</title>
        <authorList>
            <person name="Wu F."/>
            <person name="Speth D.R."/>
            <person name="Philosof A."/>
            <person name="Cremiere A."/>
            <person name="Narayanan A."/>
            <person name="Barco R.A."/>
            <person name="Connon S.A."/>
            <person name="Amend J.P."/>
            <person name="Antoshechkin I.A."/>
            <person name="Orphan V.J."/>
        </authorList>
    </citation>
    <scope>NUCLEOTIDE SEQUENCE</scope>
    <source>
        <strain evidence="2">PM71</strain>
    </source>
</reference>
<dbReference type="EMBL" id="CP084166">
    <property type="protein sequence ID" value="UJG41267.1"/>
    <property type="molecule type" value="Genomic_DNA"/>
</dbReference>
<evidence type="ECO:0008006" key="3">
    <source>
        <dbReference type="Google" id="ProtNLM"/>
    </source>
</evidence>
<dbReference type="SUPFAM" id="SSF52833">
    <property type="entry name" value="Thioredoxin-like"/>
    <property type="match status" value="1"/>
</dbReference>
<dbReference type="Proteomes" id="UP001201020">
    <property type="component" value="Chromosome"/>
</dbReference>
<keyword evidence="1" id="KW-1133">Transmembrane helix</keyword>
<dbReference type="AlphaFoldDB" id="A0A9Y1BM33"/>
<dbReference type="Gene3D" id="3.40.30.10">
    <property type="entry name" value="Glutaredoxin"/>
    <property type="match status" value="1"/>
</dbReference>
<accession>A0A9Y1BM33</accession>
<evidence type="ECO:0000313" key="2">
    <source>
        <dbReference type="EMBL" id="UJG41267.1"/>
    </source>
</evidence>
<protein>
    <recommendedName>
        <fullName evidence="3">Thioredoxin domain-containing protein</fullName>
    </recommendedName>
</protein>
<gene>
    <name evidence="2" type="ORF">K9W45_02105</name>
</gene>
<keyword evidence="1" id="KW-0812">Transmembrane</keyword>